<dbReference type="PANTHER" id="PTHR43806">
    <property type="entry name" value="PEPTIDASE S8"/>
    <property type="match status" value="1"/>
</dbReference>
<evidence type="ECO:0000313" key="9">
    <source>
        <dbReference type="Proteomes" id="UP000307440"/>
    </source>
</evidence>
<keyword evidence="2" id="KW-0645">Protease</keyword>
<evidence type="ECO:0000256" key="4">
    <source>
        <dbReference type="ARBA" id="ARBA00022825"/>
    </source>
</evidence>
<dbReference type="Gene3D" id="3.40.50.200">
    <property type="entry name" value="Peptidase S8/S53 domain"/>
    <property type="match status" value="1"/>
</dbReference>
<dbReference type="Proteomes" id="UP000307440">
    <property type="component" value="Unassembled WGS sequence"/>
</dbReference>
<dbReference type="InterPro" id="IPR050131">
    <property type="entry name" value="Peptidase_S8_subtilisin-like"/>
</dbReference>
<dbReference type="InterPro" id="IPR000209">
    <property type="entry name" value="Peptidase_S8/S53_dom"/>
</dbReference>
<dbReference type="STRING" id="230819.A0A5C3K9V4"/>
<evidence type="ECO:0000256" key="2">
    <source>
        <dbReference type="ARBA" id="ARBA00022670"/>
    </source>
</evidence>
<gene>
    <name evidence="8" type="ORF">FA15DRAFT_711363</name>
</gene>
<evidence type="ECO:0000256" key="1">
    <source>
        <dbReference type="ARBA" id="ARBA00011073"/>
    </source>
</evidence>
<dbReference type="EMBL" id="ML210627">
    <property type="protein sequence ID" value="TFK16836.1"/>
    <property type="molecule type" value="Genomic_DNA"/>
</dbReference>
<dbReference type="PROSITE" id="PS51892">
    <property type="entry name" value="SUBTILASE"/>
    <property type="match status" value="1"/>
</dbReference>
<dbReference type="GO" id="GO:0006508">
    <property type="term" value="P:proteolysis"/>
    <property type="evidence" value="ECO:0007669"/>
    <property type="project" value="UniProtKB-KW"/>
</dbReference>
<name>A0A5C3K9V4_COPMA</name>
<dbReference type="OrthoDB" id="19448at2759"/>
<sequence>MRFSTTFFAFSLTIASPVLAASRTQNDAPWALQRITQAGKLANTNPNSNNFTYTYDDSAAGQGVDIYMITGGVYLNHNEYKGRATFAINTHRPTQVENIERGDDSVGTSSAGSAIGNRFGVAKKANVISIIPYYTIRNSWSPGNGKNVNDMVKAIDYVANQVPITKRPSIAYFQGVEYGTSQVIDQATENLIKLGVHVVIAAGDYTIDVLDSPGISPAHLSSVITVGSVDIHDNYHPTSNYGSSVDIWAPGISIWTAGPVGWSESQPVPDRIGSYSGTPRAASFVAGIIAYRISKDGNLPPAAMKARLLELSLKDVIQDLPEGSNSNNLLAQLGPI</sequence>
<evidence type="ECO:0000256" key="5">
    <source>
        <dbReference type="PROSITE-ProRule" id="PRU01240"/>
    </source>
</evidence>
<keyword evidence="6" id="KW-0732">Signal</keyword>
<organism evidence="8 9">
    <name type="scientific">Coprinopsis marcescibilis</name>
    <name type="common">Agaric fungus</name>
    <name type="synonym">Psathyrella marcescibilis</name>
    <dbReference type="NCBI Taxonomy" id="230819"/>
    <lineage>
        <taxon>Eukaryota</taxon>
        <taxon>Fungi</taxon>
        <taxon>Dikarya</taxon>
        <taxon>Basidiomycota</taxon>
        <taxon>Agaricomycotina</taxon>
        <taxon>Agaricomycetes</taxon>
        <taxon>Agaricomycetidae</taxon>
        <taxon>Agaricales</taxon>
        <taxon>Agaricineae</taxon>
        <taxon>Psathyrellaceae</taxon>
        <taxon>Coprinopsis</taxon>
    </lineage>
</organism>
<dbReference type="InterPro" id="IPR015500">
    <property type="entry name" value="Peptidase_S8_subtilisin-rel"/>
</dbReference>
<accession>A0A5C3K9V4</accession>
<keyword evidence="4" id="KW-0720">Serine protease</keyword>
<evidence type="ECO:0000256" key="3">
    <source>
        <dbReference type="ARBA" id="ARBA00022801"/>
    </source>
</evidence>
<keyword evidence="9" id="KW-1185">Reference proteome</keyword>
<dbReference type="InterPro" id="IPR036852">
    <property type="entry name" value="Peptidase_S8/S53_dom_sf"/>
</dbReference>
<protein>
    <submittedName>
        <fullName evidence="8">Subtilisin-like protein</fullName>
    </submittedName>
</protein>
<feature type="domain" description="Peptidase S8/S53" evidence="7">
    <location>
        <begin position="97"/>
        <end position="310"/>
    </location>
</feature>
<proteinExistence type="inferred from homology"/>
<dbReference type="Pfam" id="PF00082">
    <property type="entry name" value="Peptidase_S8"/>
    <property type="match status" value="1"/>
</dbReference>
<dbReference type="PRINTS" id="PR00723">
    <property type="entry name" value="SUBTILISIN"/>
</dbReference>
<keyword evidence="3" id="KW-0378">Hydrolase</keyword>
<evidence type="ECO:0000256" key="6">
    <source>
        <dbReference type="SAM" id="SignalP"/>
    </source>
</evidence>
<feature type="signal peptide" evidence="6">
    <location>
        <begin position="1"/>
        <end position="20"/>
    </location>
</feature>
<comment type="caution">
    <text evidence="5">Lacks conserved residue(s) required for the propagation of feature annotation.</text>
</comment>
<reference evidence="8 9" key="1">
    <citation type="journal article" date="2019" name="Nat. Ecol. Evol.">
        <title>Megaphylogeny resolves global patterns of mushroom evolution.</title>
        <authorList>
            <person name="Varga T."/>
            <person name="Krizsan K."/>
            <person name="Foldi C."/>
            <person name="Dima B."/>
            <person name="Sanchez-Garcia M."/>
            <person name="Sanchez-Ramirez S."/>
            <person name="Szollosi G.J."/>
            <person name="Szarkandi J.G."/>
            <person name="Papp V."/>
            <person name="Albert L."/>
            <person name="Andreopoulos W."/>
            <person name="Angelini C."/>
            <person name="Antonin V."/>
            <person name="Barry K.W."/>
            <person name="Bougher N.L."/>
            <person name="Buchanan P."/>
            <person name="Buyck B."/>
            <person name="Bense V."/>
            <person name="Catcheside P."/>
            <person name="Chovatia M."/>
            <person name="Cooper J."/>
            <person name="Damon W."/>
            <person name="Desjardin D."/>
            <person name="Finy P."/>
            <person name="Geml J."/>
            <person name="Haridas S."/>
            <person name="Hughes K."/>
            <person name="Justo A."/>
            <person name="Karasinski D."/>
            <person name="Kautmanova I."/>
            <person name="Kiss B."/>
            <person name="Kocsube S."/>
            <person name="Kotiranta H."/>
            <person name="LaButti K.M."/>
            <person name="Lechner B.E."/>
            <person name="Liimatainen K."/>
            <person name="Lipzen A."/>
            <person name="Lukacs Z."/>
            <person name="Mihaltcheva S."/>
            <person name="Morgado L.N."/>
            <person name="Niskanen T."/>
            <person name="Noordeloos M.E."/>
            <person name="Ohm R.A."/>
            <person name="Ortiz-Santana B."/>
            <person name="Ovrebo C."/>
            <person name="Racz N."/>
            <person name="Riley R."/>
            <person name="Savchenko A."/>
            <person name="Shiryaev A."/>
            <person name="Soop K."/>
            <person name="Spirin V."/>
            <person name="Szebenyi C."/>
            <person name="Tomsovsky M."/>
            <person name="Tulloss R.E."/>
            <person name="Uehling J."/>
            <person name="Grigoriev I.V."/>
            <person name="Vagvolgyi C."/>
            <person name="Papp T."/>
            <person name="Martin F.M."/>
            <person name="Miettinen O."/>
            <person name="Hibbett D.S."/>
            <person name="Nagy L.G."/>
        </authorList>
    </citation>
    <scope>NUCLEOTIDE SEQUENCE [LARGE SCALE GENOMIC DNA]</scope>
    <source>
        <strain evidence="8 9">CBS 121175</strain>
    </source>
</reference>
<dbReference type="GO" id="GO:0005615">
    <property type="term" value="C:extracellular space"/>
    <property type="evidence" value="ECO:0007669"/>
    <property type="project" value="TreeGrafter"/>
</dbReference>
<comment type="similarity">
    <text evidence="1 5">Belongs to the peptidase S8 family.</text>
</comment>
<dbReference type="PANTHER" id="PTHR43806:SF11">
    <property type="entry name" value="CEREVISIN-RELATED"/>
    <property type="match status" value="1"/>
</dbReference>
<evidence type="ECO:0000313" key="8">
    <source>
        <dbReference type="EMBL" id="TFK16836.1"/>
    </source>
</evidence>
<feature type="chain" id="PRO_5022802426" evidence="6">
    <location>
        <begin position="21"/>
        <end position="336"/>
    </location>
</feature>
<dbReference type="SUPFAM" id="SSF52743">
    <property type="entry name" value="Subtilisin-like"/>
    <property type="match status" value="1"/>
</dbReference>
<dbReference type="GO" id="GO:0004252">
    <property type="term" value="F:serine-type endopeptidase activity"/>
    <property type="evidence" value="ECO:0007669"/>
    <property type="project" value="InterPro"/>
</dbReference>
<evidence type="ECO:0000259" key="7">
    <source>
        <dbReference type="Pfam" id="PF00082"/>
    </source>
</evidence>
<dbReference type="AlphaFoldDB" id="A0A5C3K9V4"/>